<feature type="compositionally biased region" description="Gly residues" evidence="4">
    <location>
        <begin position="582"/>
        <end position="591"/>
    </location>
</feature>
<dbReference type="PANTHER" id="PTHR24171:SF8">
    <property type="entry name" value="BRCA1-ASSOCIATED RING DOMAIN PROTEIN 1"/>
    <property type="match status" value="1"/>
</dbReference>
<dbReference type="PROSITE" id="PS50297">
    <property type="entry name" value="ANK_REP_REGION"/>
    <property type="match status" value="2"/>
</dbReference>
<feature type="repeat" description="ANK" evidence="3">
    <location>
        <begin position="278"/>
        <end position="310"/>
    </location>
</feature>
<dbReference type="eggNOG" id="KOG4177">
    <property type="taxonomic scope" value="Eukaryota"/>
</dbReference>
<evidence type="ECO:0000313" key="5">
    <source>
        <dbReference type="EMBL" id="CBJ25667.1"/>
    </source>
</evidence>
<evidence type="ECO:0000256" key="3">
    <source>
        <dbReference type="PROSITE-ProRule" id="PRU00023"/>
    </source>
</evidence>
<evidence type="ECO:0000256" key="4">
    <source>
        <dbReference type="SAM" id="MobiDB-lite"/>
    </source>
</evidence>
<dbReference type="GO" id="GO:0085020">
    <property type="term" value="P:protein K6-linked ubiquitination"/>
    <property type="evidence" value="ECO:0007669"/>
    <property type="project" value="TreeGrafter"/>
</dbReference>
<dbReference type="InterPro" id="IPR002110">
    <property type="entry name" value="Ankyrin_rpt"/>
</dbReference>
<evidence type="ECO:0000256" key="1">
    <source>
        <dbReference type="ARBA" id="ARBA00022737"/>
    </source>
</evidence>
<gene>
    <name evidence="5" type="ORF">Esi_0008_0073</name>
</gene>
<reference evidence="5 6" key="1">
    <citation type="journal article" date="2010" name="Nature">
        <title>The Ectocarpus genome and the independent evolution of multicellularity in brown algae.</title>
        <authorList>
            <person name="Cock J.M."/>
            <person name="Sterck L."/>
            <person name="Rouze P."/>
            <person name="Scornet D."/>
            <person name="Allen A.E."/>
            <person name="Amoutzias G."/>
            <person name="Anthouard V."/>
            <person name="Artiguenave F."/>
            <person name="Aury J.M."/>
            <person name="Badger J.H."/>
            <person name="Beszteri B."/>
            <person name="Billiau K."/>
            <person name="Bonnet E."/>
            <person name="Bothwell J.H."/>
            <person name="Bowler C."/>
            <person name="Boyen C."/>
            <person name="Brownlee C."/>
            <person name="Carrano C.J."/>
            <person name="Charrier B."/>
            <person name="Cho G.Y."/>
            <person name="Coelho S.M."/>
            <person name="Collen J."/>
            <person name="Corre E."/>
            <person name="Da Silva C."/>
            <person name="Delage L."/>
            <person name="Delaroque N."/>
            <person name="Dittami S.M."/>
            <person name="Doulbeau S."/>
            <person name="Elias M."/>
            <person name="Farnham G."/>
            <person name="Gachon C.M."/>
            <person name="Gschloessl B."/>
            <person name="Heesch S."/>
            <person name="Jabbari K."/>
            <person name="Jubin C."/>
            <person name="Kawai H."/>
            <person name="Kimura K."/>
            <person name="Kloareg B."/>
            <person name="Kupper F.C."/>
            <person name="Lang D."/>
            <person name="Le Bail A."/>
            <person name="Leblanc C."/>
            <person name="Lerouge P."/>
            <person name="Lohr M."/>
            <person name="Lopez P.J."/>
            <person name="Martens C."/>
            <person name="Maumus F."/>
            <person name="Michel G."/>
            <person name="Miranda-Saavedra D."/>
            <person name="Morales J."/>
            <person name="Moreau H."/>
            <person name="Motomura T."/>
            <person name="Nagasato C."/>
            <person name="Napoli C.A."/>
            <person name="Nelson D.R."/>
            <person name="Nyvall-Collen P."/>
            <person name="Peters A.F."/>
            <person name="Pommier C."/>
            <person name="Potin P."/>
            <person name="Poulain J."/>
            <person name="Quesneville H."/>
            <person name="Read B."/>
            <person name="Rensing S.A."/>
            <person name="Ritter A."/>
            <person name="Rousvoal S."/>
            <person name="Samanta M."/>
            <person name="Samson G."/>
            <person name="Schroeder D.C."/>
            <person name="Segurens B."/>
            <person name="Strittmatter M."/>
            <person name="Tonon T."/>
            <person name="Tregear J.W."/>
            <person name="Valentin K."/>
            <person name="von Dassow P."/>
            <person name="Yamagishi T."/>
            <person name="Van de Peer Y."/>
            <person name="Wincker P."/>
        </authorList>
    </citation>
    <scope>NUCLEOTIDE SEQUENCE [LARGE SCALE GENOMIC DNA]</scope>
    <source>
        <strain evidence="6">Ec32 / CCAP1310/4</strain>
    </source>
</reference>
<feature type="compositionally biased region" description="Basic residues" evidence="4">
    <location>
        <begin position="593"/>
        <end position="607"/>
    </location>
</feature>
<keyword evidence="6" id="KW-1185">Reference proteome</keyword>
<dbReference type="PANTHER" id="PTHR24171">
    <property type="entry name" value="ANKYRIN REPEAT DOMAIN-CONTAINING PROTEIN 39-RELATED"/>
    <property type="match status" value="1"/>
</dbReference>
<evidence type="ECO:0008006" key="7">
    <source>
        <dbReference type="Google" id="ProtNLM"/>
    </source>
</evidence>
<dbReference type="Proteomes" id="UP000002630">
    <property type="component" value="Linkage Group LG02"/>
</dbReference>
<dbReference type="SMART" id="SM00248">
    <property type="entry name" value="ANK"/>
    <property type="match status" value="4"/>
</dbReference>
<dbReference type="EMBL" id="FN649035">
    <property type="protein sequence ID" value="CBJ25667.1"/>
    <property type="molecule type" value="Genomic_DNA"/>
</dbReference>
<dbReference type="EMBL" id="FN649727">
    <property type="protein sequence ID" value="CBJ25667.1"/>
    <property type="molecule type" value="Genomic_DNA"/>
</dbReference>
<dbReference type="InParanoid" id="D7G6X4"/>
<keyword evidence="2 3" id="KW-0040">ANK repeat</keyword>
<sequence length="607" mass="66429">MGSAASVQGGGTLTTTPHYEQERLPTIECTLKGLPGAIEESIYVRDRWPVIIDPEGQATRYLRYQRGALLLGDNRDDMEKDNLRARLVACLMHGGNFCVVFQSLAGVHFEDLFDEDRFPAGVLDRRRVFLEETWGKLLRPDKGDPTPDLFLPRDDFTFIVVTGKEEALPEEVLAWMTTIRVGDVEQQAEGGDKDAKVDQELAGLFGAPEVKRISKAMVEAAFDGELDEVKNWLDKGFHVESADGRGHTSISEAAAQGHDDLIRLLLAEGANPNALNDSGRSALWRSCYNGHAGALKLLLEAGADPSFRDKVSHEGPYDVAKTDEIRGILDAWDPEVTTRLCEERKKQMRARAEERLTTAAERDHLARTIIQDELIDKAVAGDVPGLKEQLTELADDAEMTGQRPRATCEVRDPRGMTLLSLAAQHDRSGVVELLLTHWKTCDDSSSTFGGTPGTLSWQCRVFRANPNSRDLKGWNPAAIAVFHESKAALKLLLEHGADPHLKSSYNKSAWDMAQDDLDAAGKVVRSREEIRGVINQWELDTGQQVHLQPPRNDPIGADGVPVGQPKDGTATMLAIEVAKGGKTAGKGGGKSKSGVKKAAANKKKKGQ</sequence>
<protein>
    <recommendedName>
        <fullName evidence="7">Ankyrin repeat protein</fullName>
    </recommendedName>
</protein>
<dbReference type="PROSITE" id="PS50088">
    <property type="entry name" value="ANK_REPEAT"/>
    <property type="match status" value="3"/>
</dbReference>
<dbReference type="Gene3D" id="1.25.40.20">
    <property type="entry name" value="Ankyrin repeat-containing domain"/>
    <property type="match status" value="2"/>
</dbReference>
<keyword evidence="1" id="KW-0677">Repeat</keyword>
<dbReference type="GO" id="GO:0004842">
    <property type="term" value="F:ubiquitin-protein transferase activity"/>
    <property type="evidence" value="ECO:0007669"/>
    <property type="project" value="TreeGrafter"/>
</dbReference>
<dbReference type="Pfam" id="PF12796">
    <property type="entry name" value="Ank_2"/>
    <property type="match status" value="1"/>
</dbReference>
<feature type="repeat" description="ANK" evidence="3">
    <location>
        <begin position="245"/>
        <end position="277"/>
    </location>
</feature>
<accession>D7G6X4</accession>
<feature type="region of interest" description="Disordered" evidence="4">
    <location>
        <begin position="579"/>
        <end position="607"/>
    </location>
</feature>
<feature type="repeat" description="ANK" evidence="3">
    <location>
        <begin position="472"/>
        <end position="504"/>
    </location>
</feature>
<dbReference type="STRING" id="2880.D7G6X4"/>
<proteinExistence type="predicted"/>
<dbReference type="OMA" id="KWQERIT"/>
<dbReference type="SUPFAM" id="SSF48403">
    <property type="entry name" value="Ankyrin repeat"/>
    <property type="match status" value="1"/>
</dbReference>
<name>D7G6X4_ECTSI</name>
<organism evidence="5 6">
    <name type="scientific">Ectocarpus siliculosus</name>
    <name type="common">Brown alga</name>
    <name type="synonym">Conferva siliculosa</name>
    <dbReference type="NCBI Taxonomy" id="2880"/>
    <lineage>
        <taxon>Eukaryota</taxon>
        <taxon>Sar</taxon>
        <taxon>Stramenopiles</taxon>
        <taxon>Ochrophyta</taxon>
        <taxon>PX clade</taxon>
        <taxon>Phaeophyceae</taxon>
        <taxon>Ectocarpales</taxon>
        <taxon>Ectocarpaceae</taxon>
        <taxon>Ectocarpus</taxon>
    </lineage>
</organism>
<dbReference type="InterPro" id="IPR036770">
    <property type="entry name" value="Ankyrin_rpt-contain_sf"/>
</dbReference>
<dbReference type="AlphaFoldDB" id="D7G6X4"/>
<evidence type="ECO:0000256" key="2">
    <source>
        <dbReference type="ARBA" id="ARBA00023043"/>
    </source>
</evidence>
<dbReference type="OrthoDB" id="426293at2759"/>
<evidence type="ECO:0000313" key="6">
    <source>
        <dbReference type="Proteomes" id="UP000002630"/>
    </source>
</evidence>